<dbReference type="InterPro" id="IPR034812">
    <property type="entry name" value="Ppo-like_N"/>
</dbReference>
<evidence type="ECO:0000256" key="7">
    <source>
        <dbReference type="SAM" id="MobiDB-lite"/>
    </source>
</evidence>
<dbReference type="Proteomes" id="UP001150217">
    <property type="component" value="Unassembled WGS sequence"/>
</dbReference>
<reference evidence="8" key="1">
    <citation type="submission" date="2022-08" db="EMBL/GenBank/DDBJ databases">
        <title>A Global Phylogenomic Analysis of the Shiitake Genus Lentinula.</title>
        <authorList>
            <consortium name="DOE Joint Genome Institute"/>
            <person name="Sierra-Patev S."/>
            <person name="Min B."/>
            <person name="Naranjo-Ortiz M."/>
            <person name="Looney B."/>
            <person name="Konkel Z."/>
            <person name="Slot J.C."/>
            <person name="Sakamoto Y."/>
            <person name="Steenwyk J.L."/>
            <person name="Rokas A."/>
            <person name="Carro J."/>
            <person name="Camarero S."/>
            <person name="Ferreira P."/>
            <person name="Molpeceres G."/>
            <person name="Ruiz-Duenas F.J."/>
            <person name="Serrano A."/>
            <person name="Henrissat B."/>
            <person name="Drula E."/>
            <person name="Hughes K.W."/>
            <person name="Mata J.L."/>
            <person name="Ishikawa N.K."/>
            <person name="Vargas-Isla R."/>
            <person name="Ushijima S."/>
            <person name="Smith C.A."/>
            <person name="Ahrendt S."/>
            <person name="Andreopoulos W."/>
            <person name="He G."/>
            <person name="Labutti K."/>
            <person name="Lipzen A."/>
            <person name="Ng V."/>
            <person name="Riley R."/>
            <person name="Sandor L."/>
            <person name="Barry K."/>
            <person name="Martinez A.T."/>
            <person name="Xiao Y."/>
            <person name="Gibbons J.G."/>
            <person name="Terashima K."/>
            <person name="Grigoriev I.V."/>
            <person name="Hibbett D.S."/>
        </authorList>
    </citation>
    <scope>NUCLEOTIDE SEQUENCE</scope>
    <source>
        <strain evidence="8">RHP3577 ss4</strain>
    </source>
</reference>
<evidence type="ECO:0000256" key="2">
    <source>
        <dbReference type="ARBA" id="ARBA00022617"/>
    </source>
</evidence>
<sequence>MSEATSPLDKFPSIFRRSTSIYPTNGTANGHQAKADSTTTSSAAQPFKKANTHLTFEQSGLSAAADFVRHKEAIDDRKLALEHGLSLLSKLPPGDFAQKLQDDVIKLLYNDLSHPPATLIGNKYAWRSADGSGNNIGDPDLGKAGATYARSVQQSHPLSPSELPDPGLIFDTLLKRDGFQSHPAGLSSLMFSFAALVIHSVFRTSHTDVNINETSSYCDLAPLYGHNQETQDRVRRKEGLGLLHPDSFAEDRLLLLPPAVCVLLVLFSRNHNYIAKKLFDINERKKYKDPSTLSGDALAAQDEELFQTARLVNCGWFGTVIFSDYVSCILGLVRQGSNWSLDPFREMRNSDHSEFERGRGNSCSVEFNCLYRWHATTSQEDEQWTLQKLQQIFPDKPIEDLTAMDFVIGAKKAMAQLPDLDHWTFGDLKRQEDGSFRDEDLANLLKNATEHPAGAFRARGTPECMRLHEIMGITQNRAWGVCSLNDFRKYLGLKPYSTFLEWNSNPEIAHAAEKLYGNIEYLELYVGLQAEEAKPVVDGAGLCPGYTISRAILSDAIALTRGDRYFTHDFTPFNLTAWGFADCQRQPDAFGFGSALGRLFLRTLPEQFTENSTYAFFPLMTPQAMTVYLKDLNLSDQYDMKRPTTRNPGVVAMDYTQVGNIIKDPKFIAHYEKRAKDVVSGKGFFSAPEDRTEQKRVLGALAGTSEASAELTKFFFEKTQELIKSNSFNLSGSKTRSVNLVRDVLKLVPIHWIADLSGLKIKNSSSDDGDFTATELHGMLGDIYSYIFLDVELSKLMVLKERVQSHVKLLLEKIETGLGGSISRMLSISNILSLFRPKKSTEHIIVQHLQKLGYTSAREQGNVLLAIMVGSVELSVACTNMVDLYLDSEHEDAIRNLALTGDKEGDLVGYAREALRLDPSFKGVYRIASSDHNSDGLNIQKDGRVFLDIYAAGRNDQVFPQPDTVNARRDQSGKTYIISDGISRCLGEDITVKIMTHVLRGIFAIKDIQRAPGNSGVLNRFKDHDRPELNYAYLDENKFVTPWPNSLSVVYTDDS</sequence>
<dbReference type="Gene3D" id="1.10.640.10">
    <property type="entry name" value="Haem peroxidase domain superfamily, animal type"/>
    <property type="match status" value="1"/>
</dbReference>
<dbReference type="InterPro" id="IPR037120">
    <property type="entry name" value="Haem_peroxidase_sf_animal"/>
</dbReference>
<dbReference type="InterPro" id="IPR036396">
    <property type="entry name" value="Cyt_P450_sf"/>
</dbReference>
<organism evidence="8 9">
    <name type="scientific">Lentinula lateritia</name>
    <dbReference type="NCBI Taxonomy" id="40482"/>
    <lineage>
        <taxon>Eukaryota</taxon>
        <taxon>Fungi</taxon>
        <taxon>Dikarya</taxon>
        <taxon>Basidiomycota</taxon>
        <taxon>Agaricomycotina</taxon>
        <taxon>Agaricomycetes</taxon>
        <taxon>Agaricomycetidae</taxon>
        <taxon>Agaricales</taxon>
        <taxon>Marasmiineae</taxon>
        <taxon>Omphalotaceae</taxon>
        <taxon>Lentinula</taxon>
    </lineage>
</organism>
<keyword evidence="2" id="KW-0349">Heme</keyword>
<comment type="caution">
    <text evidence="8">The sequence shown here is derived from an EMBL/GenBank/DDBJ whole genome shotgun (WGS) entry which is preliminary data.</text>
</comment>
<keyword evidence="6" id="KW-0408">Iron</keyword>
<accession>A0ABQ8UZ85</accession>
<dbReference type="PANTHER" id="PTHR11903">
    <property type="entry name" value="PROSTAGLANDIN G/H SYNTHASE"/>
    <property type="match status" value="1"/>
</dbReference>
<dbReference type="InterPro" id="IPR019791">
    <property type="entry name" value="Haem_peroxidase_animal"/>
</dbReference>
<dbReference type="Gene3D" id="1.10.630.10">
    <property type="entry name" value="Cytochrome P450"/>
    <property type="match status" value="1"/>
</dbReference>
<keyword evidence="4" id="KW-0223">Dioxygenase</keyword>
<evidence type="ECO:0000256" key="1">
    <source>
        <dbReference type="ARBA" id="ARBA00011881"/>
    </source>
</evidence>
<comment type="subunit">
    <text evidence="1">Homotetramer.</text>
</comment>
<dbReference type="SUPFAM" id="SSF48113">
    <property type="entry name" value="Heme-dependent peroxidases"/>
    <property type="match status" value="1"/>
</dbReference>
<dbReference type="EMBL" id="JANVFT010000130">
    <property type="protein sequence ID" value="KAJ4465120.1"/>
    <property type="molecule type" value="Genomic_DNA"/>
</dbReference>
<keyword evidence="9" id="KW-1185">Reference proteome</keyword>
<dbReference type="InterPro" id="IPR001128">
    <property type="entry name" value="Cyt_P450"/>
</dbReference>
<proteinExistence type="predicted"/>
<dbReference type="InterPro" id="IPR050783">
    <property type="entry name" value="Oxylipin_biosynth_metab"/>
</dbReference>
<dbReference type="SUPFAM" id="SSF48264">
    <property type="entry name" value="Cytochrome P450"/>
    <property type="match status" value="1"/>
</dbReference>
<dbReference type="Pfam" id="PF00067">
    <property type="entry name" value="p450"/>
    <property type="match status" value="1"/>
</dbReference>
<keyword evidence="5" id="KW-0560">Oxidoreductase</keyword>
<gene>
    <name evidence="8" type="ORF">C8R41DRAFT_858840</name>
</gene>
<dbReference type="CDD" id="cd09817">
    <property type="entry name" value="linoleate_diol_synthase_like"/>
    <property type="match status" value="1"/>
</dbReference>
<evidence type="ECO:0000313" key="8">
    <source>
        <dbReference type="EMBL" id="KAJ4465120.1"/>
    </source>
</evidence>
<evidence type="ECO:0000313" key="9">
    <source>
        <dbReference type="Proteomes" id="UP001150217"/>
    </source>
</evidence>
<feature type="region of interest" description="Disordered" evidence="7">
    <location>
        <begin position="22"/>
        <end position="43"/>
    </location>
</feature>
<protein>
    <submittedName>
        <fullName evidence="8">Linoleate diol synthase</fullName>
    </submittedName>
</protein>
<dbReference type="PANTHER" id="PTHR11903:SF37">
    <property type="entry name" value="PSI-PRODUCING OXYGENASE A"/>
    <property type="match status" value="1"/>
</dbReference>
<evidence type="ECO:0000256" key="3">
    <source>
        <dbReference type="ARBA" id="ARBA00022723"/>
    </source>
</evidence>
<evidence type="ECO:0000256" key="4">
    <source>
        <dbReference type="ARBA" id="ARBA00022964"/>
    </source>
</evidence>
<evidence type="ECO:0000256" key="5">
    <source>
        <dbReference type="ARBA" id="ARBA00023002"/>
    </source>
</evidence>
<keyword evidence="3" id="KW-0479">Metal-binding</keyword>
<name>A0ABQ8UZ85_9AGAR</name>
<dbReference type="InterPro" id="IPR010255">
    <property type="entry name" value="Haem_peroxidase_sf"/>
</dbReference>
<dbReference type="PROSITE" id="PS50292">
    <property type="entry name" value="PEROXIDASE_3"/>
    <property type="match status" value="1"/>
</dbReference>
<evidence type="ECO:0000256" key="6">
    <source>
        <dbReference type="ARBA" id="ARBA00023004"/>
    </source>
</evidence>
<dbReference type="PRINTS" id="PR00457">
    <property type="entry name" value="ANPEROXIDASE"/>
</dbReference>
<dbReference type="Pfam" id="PF03098">
    <property type="entry name" value="An_peroxidase"/>
    <property type="match status" value="1"/>
</dbReference>